<name>A0A2X4VZP3_LEDLE</name>
<dbReference type="CDD" id="cd00446">
    <property type="entry name" value="GrpE"/>
    <property type="match status" value="1"/>
</dbReference>
<dbReference type="Proteomes" id="UP000249134">
    <property type="component" value="Chromosome 1"/>
</dbReference>
<dbReference type="GO" id="GO:0051082">
    <property type="term" value="F:unfolded protein binding"/>
    <property type="evidence" value="ECO:0007669"/>
    <property type="project" value="TreeGrafter"/>
</dbReference>
<dbReference type="STRING" id="1348624.GCA_001591545_00723"/>
<dbReference type="SUPFAM" id="SSF58014">
    <property type="entry name" value="Coiled-coil domain of nucleotide exchange factor GrpE"/>
    <property type="match status" value="1"/>
</dbReference>
<evidence type="ECO:0000256" key="10">
    <source>
        <dbReference type="HAMAP-Rule" id="MF_01151"/>
    </source>
</evidence>
<sequence>MIDETKVTSEQAHDTDEESIATTEEEILEEVEVVEDEADITESESDESNQKIAELEAKLAESESRYLRLYADFENFRRRSQLDREAGEKYRAQNLVTNLLPAIDNFERAMQVDLDNEQAKSLLTGVEMVYRGIIDALKQEGAEQIEAVGEEFDPNLHQAVMQTEEEQYGPNIVVEEFQKGYKLKDRVIRPSMVKVNK</sequence>
<evidence type="ECO:0000313" key="15">
    <source>
        <dbReference type="Proteomes" id="UP000249134"/>
    </source>
</evidence>
<dbReference type="InterPro" id="IPR009012">
    <property type="entry name" value="GrpE_head"/>
</dbReference>
<feature type="compositionally biased region" description="Basic and acidic residues" evidence="13">
    <location>
        <begin position="1"/>
        <end position="14"/>
    </location>
</feature>
<evidence type="ECO:0000256" key="2">
    <source>
        <dbReference type="ARBA" id="ARBA00009054"/>
    </source>
</evidence>
<evidence type="ECO:0000256" key="4">
    <source>
        <dbReference type="ARBA" id="ARBA00022490"/>
    </source>
</evidence>
<evidence type="ECO:0000256" key="6">
    <source>
        <dbReference type="ARBA" id="ARBA00023186"/>
    </source>
</evidence>
<evidence type="ECO:0000256" key="13">
    <source>
        <dbReference type="SAM" id="MobiDB-lite"/>
    </source>
</evidence>
<comment type="similarity">
    <text evidence="2 10 12">Belongs to the GrpE family.</text>
</comment>
<keyword evidence="4 10" id="KW-0963">Cytoplasm</keyword>
<dbReference type="Pfam" id="PF01025">
    <property type="entry name" value="GrpE"/>
    <property type="match status" value="1"/>
</dbReference>
<dbReference type="SUPFAM" id="SSF51064">
    <property type="entry name" value="Head domain of nucleotide exchange factor GrpE"/>
    <property type="match status" value="1"/>
</dbReference>
<evidence type="ECO:0000256" key="5">
    <source>
        <dbReference type="ARBA" id="ARBA00023016"/>
    </source>
</evidence>
<dbReference type="PANTHER" id="PTHR21237:SF23">
    <property type="entry name" value="GRPE PROTEIN HOMOLOG, MITOCHONDRIAL"/>
    <property type="match status" value="1"/>
</dbReference>
<dbReference type="PRINTS" id="PR00773">
    <property type="entry name" value="GRPEPROTEIN"/>
</dbReference>
<dbReference type="GO" id="GO:0042803">
    <property type="term" value="F:protein homodimerization activity"/>
    <property type="evidence" value="ECO:0007669"/>
    <property type="project" value="InterPro"/>
</dbReference>
<evidence type="ECO:0000256" key="1">
    <source>
        <dbReference type="ARBA" id="ARBA00004496"/>
    </source>
</evidence>
<dbReference type="GO" id="GO:0006457">
    <property type="term" value="P:protein folding"/>
    <property type="evidence" value="ECO:0007669"/>
    <property type="project" value="InterPro"/>
</dbReference>
<comment type="subcellular location">
    <subcellularLocation>
        <location evidence="1 10">Cytoplasm</location>
    </subcellularLocation>
</comment>
<evidence type="ECO:0000313" key="14">
    <source>
        <dbReference type="EMBL" id="SQI55889.1"/>
    </source>
</evidence>
<comment type="subunit">
    <text evidence="3 10">Homodimer.</text>
</comment>
<evidence type="ECO:0000256" key="11">
    <source>
        <dbReference type="RuleBase" id="RU000639"/>
    </source>
</evidence>
<dbReference type="KEGG" id="blen:NCTC4824_01643"/>
<keyword evidence="5 10" id="KW-0346">Stress response</keyword>
<keyword evidence="6 10" id="KW-0143">Chaperone</keyword>
<feature type="compositionally biased region" description="Acidic residues" evidence="13">
    <location>
        <begin position="15"/>
        <end position="47"/>
    </location>
</feature>
<gene>
    <name evidence="10 14" type="primary">grpE</name>
    <name evidence="14" type="ORF">NCTC4824_01643</name>
</gene>
<dbReference type="GO" id="GO:0051087">
    <property type="term" value="F:protein-folding chaperone binding"/>
    <property type="evidence" value="ECO:0007669"/>
    <property type="project" value="InterPro"/>
</dbReference>
<dbReference type="NCBIfam" id="NF010738">
    <property type="entry name" value="PRK14140.1"/>
    <property type="match status" value="1"/>
</dbReference>
<dbReference type="PANTHER" id="PTHR21237">
    <property type="entry name" value="GRPE PROTEIN"/>
    <property type="match status" value="1"/>
</dbReference>
<evidence type="ECO:0000256" key="12">
    <source>
        <dbReference type="RuleBase" id="RU004478"/>
    </source>
</evidence>
<dbReference type="Gene3D" id="2.30.22.10">
    <property type="entry name" value="Head domain of nucleotide exchange factor GrpE"/>
    <property type="match status" value="1"/>
</dbReference>
<evidence type="ECO:0000256" key="8">
    <source>
        <dbReference type="ARBA" id="ARBA00072274"/>
    </source>
</evidence>
<dbReference type="InterPro" id="IPR000740">
    <property type="entry name" value="GrpE"/>
</dbReference>
<reference evidence="14 15" key="1">
    <citation type="submission" date="2018-06" db="EMBL/GenBank/DDBJ databases">
        <authorList>
            <consortium name="Pathogen Informatics"/>
            <person name="Doyle S."/>
        </authorList>
    </citation>
    <scope>NUCLEOTIDE SEQUENCE [LARGE SCALE GENOMIC DNA]</scope>
    <source>
        <strain evidence="14 15">NCTC4824</strain>
    </source>
</reference>
<keyword evidence="15" id="KW-1185">Reference proteome</keyword>
<dbReference type="GO" id="GO:0005737">
    <property type="term" value="C:cytoplasm"/>
    <property type="evidence" value="ECO:0007669"/>
    <property type="project" value="UniProtKB-SubCell"/>
</dbReference>
<dbReference type="RefSeq" id="WP_066137366.1">
    <property type="nucleotide sequence ID" value="NZ_CBCSGM010000001.1"/>
</dbReference>
<protein>
    <recommendedName>
        <fullName evidence="8 10">Protein GrpE</fullName>
    </recommendedName>
    <alternativeName>
        <fullName evidence="9 10">HSP-70 cofactor</fullName>
    </alternativeName>
</protein>
<dbReference type="Gene3D" id="3.90.20.20">
    <property type="match status" value="1"/>
</dbReference>
<evidence type="ECO:0000256" key="7">
    <source>
        <dbReference type="ARBA" id="ARBA00053401"/>
    </source>
</evidence>
<proteinExistence type="inferred from homology"/>
<dbReference type="HAMAP" id="MF_01151">
    <property type="entry name" value="GrpE"/>
    <property type="match status" value="1"/>
</dbReference>
<dbReference type="FunFam" id="2.30.22.10:FF:000001">
    <property type="entry name" value="Protein GrpE"/>
    <property type="match status" value="1"/>
</dbReference>
<dbReference type="PROSITE" id="PS01071">
    <property type="entry name" value="GRPE"/>
    <property type="match status" value="1"/>
</dbReference>
<feature type="region of interest" description="Disordered" evidence="13">
    <location>
        <begin position="1"/>
        <end position="51"/>
    </location>
</feature>
<accession>A0A2X4VZP3</accession>
<dbReference type="EMBL" id="LS483476">
    <property type="protein sequence ID" value="SQI55889.1"/>
    <property type="molecule type" value="Genomic_DNA"/>
</dbReference>
<organism evidence="14 15">
    <name type="scientific">Lederbergia lenta</name>
    <name type="common">Bacillus lentus</name>
    <dbReference type="NCBI Taxonomy" id="1467"/>
    <lineage>
        <taxon>Bacteria</taxon>
        <taxon>Bacillati</taxon>
        <taxon>Bacillota</taxon>
        <taxon>Bacilli</taxon>
        <taxon>Bacillales</taxon>
        <taxon>Bacillaceae</taxon>
        <taxon>Lederbergia</taxon>
    </lineage>
</organism>
<dbReference type="AlphaFoldDB" id="A0A2X4VZP3"/>
<comment type="function">
    <text evidence="7 10 11">Participates actively in the response to hyperosmotic and heat shock by preventing the aggregation of stress-denatured proteins, in association with DnaK and GrpE. It is the nucleotide exchange factor for DnaK and may function as a thermosensor. Unfolded proteins bind initially to DnaJ; upon interaction with the DnaJ-bound protein, DnaK hydrolyzes its bound ATP, resulting in the formation of a stable complex. GrpE releases ADP from DnaK; ATP binding to DnaK triggers the release of the substrate protein, thus completing the reaction cycle. Several rounds of ATP-dependent interactions between DnaJ, DnaK and GrpE are required for fully efficient folding.</text>
</comment>
<evidence type="ECO:0000256" key="3">
    <source>
        <dbReference type="ARBA" id="ARBA00011738"/>
    </source>
</evidence>
<evidence type="ECO:0000256" key="9">
    <source>
        <dbReference type="ARBA" id="ARBA00076414"/>
    </source>
</evidence>
<dbReference type="GO" id="GO:0000774">
    <property type="term" value="F:adenyl-nucleotide exchange factor activity"/>
    <property type="evidence" value="ECO:0007669"/>
    <property type="project" value="InterPro"/>
</dbReference>
<dbReference type="InterPro" id="IPR013805">
    <property type="entry name" value="GrpE_CC"/>
</dbReference>